<evidence type="ECO:0000256" key="10">
    <source>
        <dbReference type="ARBA" id="ARBA00023204"/>
    </source>
</evidence>
<dbReference type="InterPro" id="IPR015886">
    <property type="entry name" value="H2TH_FPG"/>
</dbReference>
<feature type="domain" description="FPG-type" evidence="16">
    <location>
        <begin position="293"/>
        <end position="327"/>
    </location>
</feature>
<gene>
    <name evidence="15" type="primary">mutM</name>
    <name evidence="15" type="synonym">fpg</name>
    <name evidence="18" type="ordered locus">Bcenmc03_2809</name>
</gene>
<dbReference type="InterPro" id="IPR010979">
    <property type="entry name" value="Ribosomal_uS13-like_H2TH"/>
</dbReference>
<dbReference type="Gene3D" id="3.20.190.10">
    <property type="entry name" value="MutM-like, N-terminal"/>
    <property type="match status" value="1"/>
</dbReference>
<keyword evidence="8 15" id="KW-0862">Zinc</keyword>
<dbReference type="NCBIfam" id="NF002211">
    <property type="entry name" value="PRK01103.1"/>
    <property type="match status" value="1"/>
</dbReference>
<dbReference type="HAMAP" id="MF_00103">
    <property type="entry name" value="Fapy_DNA_glycosyl"/>
    <property type="match status" value="1"/>
</dbReference>
<keyword evidence="6 15" id="KW-0863">Zinc-finger</keyword>
<proteinExistence type="inferred from homology"/>
<dbReference type="SMART" id="SM00898">
    <property type="entry name" value="Fapy_DNA_glyco"/>
    <property type="match status" value="1"/>
</dbReference>
<feature type="domain" description="Formamidopyrimidine-DNA glycosylase catalytic" evidence="17">
    <location>
        <begin position="54"/>
        <end position="166"/>
    </location>
</feature>
<dbReference type="HOGENOM" id="CLU_038423_1_1_4"/>
<feature type="active site" description="Proton donor" evidence="15">
    <location>
        <position position="55"/>
    </location>
</feature>
<dbReference type="SUPFAM" id="SSF57716">
    <property type="entry name" value="Glucocorticoid receptor-like (DNA-binding domain)"/>
    <property type="match status" value="1"/>
</dbReference>
<name>B1JYP5_BURO0</name>
<dbReference type="FunFam" id="1.10.8.50:FF:000003">
    <property type="entry name" value="Formamidopyrimidine-DNA glycosylase"/>
    <property type="match status" value="1"/>
</dbReference>
<keyword evidence="5 15" id="KW-0227">DNA damage</keyword>
<keyword evidence="11 15" id="KW-0456">Lyase</keyword>
<comment type="catalytic activity">
    <reaction evidence="14 15">
        <text>2'-deoxyribonucleotide-(2'-deoxyribose 5'-phosphate)-2'-deoxyribonucleotide-DNA = a 3'-end 2'-deoxyribonucleotide-(2,3-dehydro-2,3-deoxyribose 5'-phosphate)-DNA + a 5'-end 5'-phospho-2'-deoxyribonucleoside-DNA + H(+)</text>
        <dbReference type="Rhea" id="RHEA:66592"/>
        <dbReference type="Rhea" id="RHEA-COMP:13180"/>
        <dbReference type="Rhea" id="RHEA-COMP:16897"/>
        <dbReference type="Rhea" id="RHEA-COMP:17067"/>
        <dbReference type="ChEBI" id="CHEBI:15378"/>
        <dbReference type="ChEBI" id="CHEBI:136412"/>
        <dbReference type="ChEBI" id="CHEBI:157695"/>
        <dbReference type="ChEBI" id="CHEBI:167181"/>
        <dbReference type="EC" id="4.2.99.18"/>
    </reaction>
</comment>
<dbReference type="SUPFAM" id="SSF81624">
    <property type="entry name" value="N-terminal domain of MutM-like DNA repair proteins"/>
    <property type="match status" value="1"/>
</dbReference>
<dbReference type="PANTHER" id="PTHR22993">
    <property type="entry name" value="FORMAMIDOPYRIMIDINE-DNA GLYCOSYLASE"/>
    <property type="match status" value="1"/>
</dbReference>
<accession>B1JYP5</accession>
<dbReference type="EC" id="4.2.99.18" evidence="15"/>
<comment type="similarity">
    <text evidence="2 15">Belongs to the FPG family.</text>
</comment>
<dbReference type="Proteomes" id="UP000002169">
    <property type="component" value="Chromosome 1"/>
</dbReference>
<dbReference type="GO" id="GO:0003684">
    <property type="term" value="F:damaged DNA binding"/>
    <property type="evidence" value="ECO:0007669"/>
    <property type="project" value="InterPro"/>
</dbReference>
<evidence type="ECO:0000256" key="3">
    <source>
        <dbReference type="ARBA" id="ARBA00011245"/>
    </source>
</evidence>
<comment type="catalytic activity">
    <reaction evidence="1 15">
        <text>Hydrolysis of DNA containing ring-opened 7-methylguanine residues, releasing 2,6-diamino-4-hydroxy-5-(N-methyl)formamidopyrimidine.</text>
        <dbReference type="EC" id="3.2.2.23"/>
    </reaction>
</comment>
<evidence type="ECO:0000256" key="6">
    <source>
        <dbReference type="ARBA" id="ARBA00022771"/>
    </source>
</evidence>
<dbReference type="GO" id="GO:0034039">
    <property type="term" value="F:8-oxo-7,8-dihydroguanine DNA N-glycosylase activity"/>
    <property type="evidence" value="ECO:0007669"/>
    <property type="project" value="TreeGrafter"/>
</dbReference>
<reference evidence="19" key="1">
    <citation type="submission" date="2008-02" db="EMBL/GenBank/DDBJ databases">
        <title>Complete sequence of chromosome 1 of Burkholderia cenocepacia MC0-3.</title>
        <authorList>
            <person name="Copeland A."/>
            <person name="Lucas S."/>
            <person name="Lapidus A."/>
            <person name="Barry K."/>
            <person name="Bruce D."/>
            <person name="Goodwin L."/>
            <person name="Glavina del Rio T."/>
            <person name="Dalin E."/>
            <person name="Tice H."/>
            <person name="Pitluck S."/>
            <person name="Chain P."/>
            <person name="Malfatti S."/>
            <person name="Shin M."/>
            <person name="Vergez L."/>
            <person name="Schmutz J."/>
            <person name="Larimer F."/>
            <person name="Land M."/>
            <person name="Hauser L."/>
            <person name="Kyrpides N."/>
            <person name="Mikhailova N."/>
            <person name="Tiedje J."/>
            <person name="Richardson P."/>
        </authorList>
    </citation>
    <scope>NUCLEOTIDE SEQUENCE [LARGE SCALE GENOMIC DNA]</scope>
    <source>
        <strain evidence="19">MC0-3</strain>
    </source>
</reference>
<dbReference type="PROSITE" id="PS51066">
    <property type="entry name" value="ZF_FPG_2"/>
    <property type="match status" value="1"/>
</dbReference>
<evidence type="ECO:0000313" key="19">
    <source>
        <dbReference type="Proteomes" id="UP000002169"/>
    </source>
</evidence>
<dbReference type="Pfam" id="PF06831">
    <property type="entry name" value="H2TH"/>
    <property type="match status" value="1"/>
</dbReference>
<dbReference type="GO" id="GO:0008270">
    <property type="term" value="F:zinc ion binding"/>
    <property type="evidence" value="ECO:0007669"/>
    <property type="project" value="UniProtKB-UniRule"/>
</dbReference>
<evidence type="ECO:0000256" key="11">
    <source>
        <dbReference type="ARBA" id="ARBA00023239"/>
    </source>
</evidence>
<keyword evidence="9 15" id="KW-0238">DNA-binding</keyword>
<dbReference type="AlphaFoldDB" id="B1JYP5"/>
<feature type="active site" description="Proton donor; for delta-elimination activity" evidence="15">
    <location>
        <position position="317"/>
    </location>
</feature>
<keyword evidence="13 15" id="KW-0326">Glycosidase</keyword>
<evidence type="ECO:0000313" key="18">
    <source>
        <dbReference type="EMBL" id="ACA91968.1"/>
    </source>
</evidence>
<comment type="function">
    <text evidence="15">Involved in base excision repair of DNA damaged by oxidation or by mutagenic agents. Acts as DNA glycosylase that recognizes and removes damaged bases. Has a preference for oxidized purines, such as 7,8-dihydro-8-oxoguanine (8-oxoG). Has AP (apurinic/apyrimidinic) lyase activity and introduces nicks in the DNA strand. Cleaves the DNA backbone by beta-delta elimination to generate a single-strand break at the site of the removed base with both 3'- and 5'-phosphates.</text>
</comment>
<dbReference type="Pfam" id="PF06827">
    <property type="entry name" value="zf-FPG_IleRS"/>
    <property type="match status" value="1"/>
</dbReference>
<dbReference type="InterPro" id="IPR000214">
    <property type="entry name" value="Znf_DNA_glyclase/AP_lyase"/>
</dbReference>
<dbReference type="Pfam" id="PF01149">
    <property type="entry name" value="Fapy_DNA_glyco"/>
    <property type="match status" value="1"/>
</dbReference>
<sequence>MRMPEIARLACRQAGDFGHSRVSFGVAARTAVLVAPHARSPCKQTVASDPQNMPELPEVEVTRRGIEPFVAGRRVERVDVRTAMLRWPVPAGLAEQLRAREVLAVERRGKYLLFEVDAGWFIVHLGMTGTLRVLPAAGVPVAAKHDHIDWIFDEFVLRFRDPRRFGAVLWHPREAGDVHAHPLLASLGVEPFSPAFTGALLHARTRGRTVSVKQALLAGDMVVGVGNIYASESLFRAGIRPTTAAGKVSLPRYERLADAVRATLADAIERGGSTLRDFVGSNGESGYFQLDCFVYDRAGQPCRVCGTPVRQIVQGQRSTYFCPTCQR</sequence>
<comment type="subunit">
    <text evidence="3 15">Monomer.</text>
</comment>
<dbReference type="InterPro" id="IPR012319">
    <property type="entry name" value="FPG_cat"/>
</dbReference>
<dbReference type="NCBIfam" id="TIGR00577">
    <property type="entry name" value="fpg"/>
    <property type="match status" value="1"/>
</dbReference>
<organism evidence="18 19">
    <name type="scientific">Burkholderia orbicola (strain MC0-3)</name>
    <dbReference type="NCBI Taxonomy" id="406425"/>
    <lineage>
        <taxon>Bacteria</taxon>
        <taxon>Pseudomonadati</taxon>
        <taxon>Pseudomonadota</taxon>
        <taxon>Betaproteobacteria</taxon>
        <taxon>Burkholderiales</taxon>
        <taxon>Burkholderiaceae</taxon>
        <taxon>Burkholderia</taxon>
        <taxon>Burkholderia cepacia complex</taxon>
        <taxon>Burkholderia orbicola</taxon>
    </lineage>
</organism>
<evidence type="ECO:0000256" key="14">
    <source>
        <dbReference type="ARBA" id="ARBA00044632"/>
    </source>
</evidence>
<dbReference type="EMBL" id="CP000958">
    <property type="protein sequence ID" value="ACA91968.1"/>
    <property type="molecule type" value="Genomic_DNA"/>
</dbReference>
<evidence type="ECO:0000256" key="13">
    <source>
        <dbReference type="ARBA" id="ARBA00023295"/>
    </source>
</evidence>
<dbReference type="InterPro" id="IPR035937">
    <property type="entry name" value="FPG_N"/>
</dbReference>
<dbReference type="Gene3D" id="1.10.8.50">
    <property type="match status" value="1"/>
</dbReference>
<evidence type="ECO:0000256" key="2">
    <source>
        <dbReference type="ARBA" id="ARBA00009409"/>
    </source>
</evidence>
<dbReference type="InterPro" id="IPR020629">
    <property type="entry name" value="FPG_Glyclase"/>
</dbReference>
<keyword evidence="7 15" id="KW-0378">Hydrolase</keyword>
<dbReference type="SMART" id="SM01232">
    <property type="entry name" value="H2TH"/>
    <property type="match status" value="1"/>
</dbReference>
<evidence type="ECO:0000256" key="1">
    <source>
        <dbReference type="ARBA" id="ARBA00001668"/>
    </source>
</evidence>
<evidence type="ECO:0000256" key="7">
    <source>
        <dbReference type="ARBA" id="ARBA00022801"/>
    </source>
</evidence>
<evidence type="ECO:0000256" key="8">
    <source>
        <dbReference type="ARBA" id="ARBA00022833"/>
    </source>
</evidence>
<dbReference type="InterPro" id="IPR015887">
    <property type="entry name" value="DNA_glyclase_Znf_dom_DNA_BS"/>
</dbReference>
<evidence type="ECO:0000256" key="15">
    <source>
        <dbReference type="HAMAP-Rule" id="MF_00103"/>
    </source>
</evidence>
<feature type="binding site" evidence="15">
    <location>
        <position position="163"/>
    </location>
    <ligand>
        <name>DNA</name>
        <dbReference type="ChEBI" id="CHEBI:16991"/>
    </ligand>
</feature>
<dbReference type="GO" id="GO:0140078">
    <property type="term" value="F:class I DNA-(apurinic or apyrimidinic site) endonuclease activity"/>
    <property type="evidence" value="ECO:0007669"/>
    <property type="project" value="UniProtKB-EC"/>
</dbReference>
<evidence type="ECO:0000256" key="5">
    <source>
        <dbReference type="ARBA" id="ARBA00022763"/>
    </source>
</evidence>
<dbReference type="GO" id="GO:0006284">
    <property type="term" value="P:base-excision repair"/>
    <property type="evidence" value="ECO:0007669"/>
    <property type="project" value="InterPro"/>
</dbReference>
<protein>
    <recommendedName>
        <fullName evidence="15">Formamidopyrimidine-DNA glycosylase</fullName>
        <shortName evidence="15">Fapy-DNA glycosylase</shortName>
        <ecNumber evidence="15">3.2.2.23</ecNumber>
    </recommendedName>
    <alternativeName>
        <fullName evidence="15">DNA-(apurinic or apyrimidinic site) lyase MutM</fullName>
        <shortName evidence="15">AP lyase MutM</shortName>
        <ecNumber evidence="15">4.2.99.18</ecNumber>
    </alternativeName>
</protein>
<feature type="binding site" evidence="15">
    <location>
        <position position="208"/>
    </location>
    <ligand>
        <name>DNA</name>
        <dbReference type="ChEBI" id="CHEBI:16991"/>
    </ligand>
</feature>
<dbReference type="SUPFAM" id="SSF46946">
    <property type="entry name" value="S13-like H2TH domain"/>
    <property type="match status" value="1"/>
</dbReference>
<dbReference type="InterPro" id="IPR010663">
    <property type="entry name" value="Znf_FPG/IleRS"/>
</dbReference>
<keyword evidence="10 15" id="KW-0234">DNA repair</keyword>
<evidence type="ECO:0000259" key="17">
    <source>
        <dbReference type="PROSITE" id="PS51068"/>
    </source>
</evidence>
<dbReference type="KEGG" id="bcm:Bcenmc03_2809"/>
<keyword evidence="4 15" id="KW-0479">Metal-binding</keyword>
<dbReference type="PROSITE" id="PS01242">
    <property type="entry name" value="ZF_FPG_1"/>
    <property type="match status" value="1"/>
</dbReference>
<dbReference type="PANTHER" id="PTHR22993:SF9">
    <property type="entry name" value="FORMAMIDOPYRIMIDINE-DNA GLYCOSYLASE"/>
    <property type="match status" value="1"/>
</dbReference>
<evidence type="ECO:0000256" key="9">
    <source>
        <dbReference type="ARBA" id="ARBA00023125"/>
    </source>
</evidence>
<feature type="binding site" evidence="15">
    <location>
        <position position="145"/>
    </location>
    <ligand>
        <name>DNA</name>
        <dbReference type="ChEBI" id="CHEBI:16991"/>
    </ligand>
</feature>
<evidence type="ECO:0000256" key="12">
    <source>
        <dbReference type="ARBA" id="ARBA00023268"/>
    </source>
</evidence>
<evidence type="ECO:0000259" key="16">
    <source>
        <dbReference type="PROSITE" id="PS51066"/>
    </source>
</evidence>
<dbReference type="CDD" id="cd08966">
    <property type="entry name" value="EcFpg-like_N"/>
    <property type="match status" value="1"/>
</dbReference>
<dbReference type="EC" id="3.2.2.23" evidence="15"/>
<comment type="cofactor">
    <cofactor evidence="15">
        <name>Zn(2+)</name>
        <dbReference type="ChEBI" id="CHEBI:29105"/>
    </cofactor>
    <text evidence="15">Binds 1 zinc ion per subunit.</text>
</comment>
<evidence type="ECO:0000256" key="4">
    <source>
        <dbReference type="ARBA" id="ARBA00022723"/>
    </source>
</evidence>
<feature type="active site" description="Proton donor; for beta-elimination activity" evidence="15">
    <location>
        <position position="110"/>
    </location>
</feature>
<dbReference type="PROSITE" id="PS51068">
    <property type="entry name" value="FPG_CAT"/>
    <property type="match status" value="1"/>
</dbReference>
<feature type="active site" description="Schiff-base intermediate with DNA" evidence="15">
    <location>
        <position position="54"/>
    </location>
</feature>
<keyword evidence="12 15" id="KW-0511">Multifunctional enzyme</keyword>